<organism evidence="15 16">
    <name type="scientific">Shewanella gelidii</name>
    <dbReference type="NCBI Taxonomy" id="1642821"/>
    <lineage>
        <taxon>Bacteria</taxon>
        <taxon>Pseudomonadati</taxon>
        <taxon>Pseudomonadota</taxon>
        <taxon>Gammaproteobacteria</taxon>
        <taxon>Alteromonadales</taxon>
        <taxon>Shewanellaceae</taxon>
        <taxon>Shewanella</taxon>
    </lineage>
</organism>
<dbReference type="Pfam" id="PF08245">
    <property type="entry name" value="Mur_ligase_M"/>
    <property type="match status" value="1"/>
</dbReference>
<comment type="subcellular location">
    <subcellularLocation>
        <location evidence="10 11">Cytoplasm</location>
    </subcellularLocation>
</comment>
<sequence length="469" mass="50573">MIPLNFKQVATHLQAKLVNFDSSSATMFEQVSTDSRNIQPKTLFVALKGERFDGHDFAMVAYENGAQALLVEKVLPIAVPQLIVNDTLKALGQLGALVSSMVAPKRVALTGSNGKTTVKEMVSSILATQFKVLFTAGNFNNEIGVPLTLLRLSAQDQVGVFELGANHLGEIDYTSSLVKPDVALVNNVASAHLEGFGSQDGVAQAKSEIFSHLQAQGTAVINLDDDYWPVMQAAAGSRSRLYYSVNSNIQLPEGVDLNCFVSVTNTIADHAGCYQFELCHQGQQQPIQLKLMGRHQVANALAASCIALALGLSLSQICQGLEAMEPVKGRMVPAQLGSVQVVDDSYNANPASVKAAIHWLQEIQNKTCLVLGDLGELGENAAALHRQLGQYAKSQGVDALFCTGQLTQETSDEFGAEHHQDIESLCVRLIEYIQQSSQPLTVLVKGSRSSAMERVIERLSAAYERGEFV</sequence>
<feature type="domain" description="Mur ligase N-terminal catalytic" evidence="12">
    <location>
        <begin position="30"/>
        <end position="75"/>
    </location>
</feature>
<dbReference type="Proteomes" id="UP000613743">
    <property type="component" value="Unassembled WGS sequence"/>
</dbReference>
<dbReference type="Pfam" id="PF02875">
    <property type="entry name" value="Mur_ligase_C"/>
    <property type="match status" value="1"/>
</dbReference>
<keyword evidence="9 10" id="KW-0961">Cell wall biogenesis/degradation</keyword>
<keyword evidence="7 10" id="KW-0573">Peptidoglycan synthesis</keyword>
<dbReference type="InterPro" id="IPR035911">
    <property type="entry name" value="MurE/MurF_N"/>
</dbReference>
<dbReference type="InterPro" id="IPR005863">
    <property type="entry name" value="UDP-N-AcMur_synth"/>
</dbReference>
<keyword evidence="1 10" id="KW-0963">Cytoplasm</keyword>
<feature type="domain" description="Mur ligase C-terminal" evidence="13">
    <location>
        <begin position="330"/>
        <end position="448"/>
    </location>
</feature>
<keyword evidence="4 10" id="KW-0547">Nucleotide-binding</keyword>
<evidence type="ECO:0000259" key="12">
    <source>
        <dbReference type="Pfam" id="PF01225"/>
    </source>
</evidence>
<dbReference type="GO" id="GO:0047480">
    <property type="term" value="F:UDP-N-acetylmuramoyl-tripeptide-D-alanyl-D-alanine ligase activity"/>
    <property type="evidence" value="ECO:0007669"/>
    <property type="project" value="UniProtKB-UniRule"/>
</dbReference>
<dbReference type="InterPro" id="IPR051046">
    <property type="entry name" value="MurCDEF_CellWall_CoF430Synth"/>
</dbReference>
<reference evidence="15" key="2">
    <citation type="submission" date="2020-09" db="EMBL/GenBank/DDBJ databases">
        <authorList>
            <person name="Sun Q."/>
            <person name="Ohkuma M."/>
        </authorList>
    </citation>
    <scope>NUCLEOTIDE SEQUENCE</scope>
    <source>
        <strain evidence="15">JCM 30804</strain>
    </source>
</reference>
<feature type="binding site" evidence="10">
    <location>
        <begin position="111"/>
        <end position="117"/>
    </location>
    <ligand>
        <name>ATP</name>
        <dbReference type="ChEBI" id="CHEBI:30616"/>
    </ligand>
</feature>
<dbReference type="InterPro" id="IPR004101">
    <property type="entry name" value="Mur_ligase_C"/>
</dbReference>
<evidence type="ECO:0000256" key="10">
    <source>
        <dbReference type="HAMAP-Rule" id="MF_02019"/>
    </source>
</evidence>
<evidence type="ECO:0000256" key="4">
    <source>
        <dbReference type="ARBA" id="ARBA00022741"/>
    </source>
</evidence>
<keyword evidence="8 10" id="KW-0131">Cell cycle</keyword>
<protein>
    <recommendedName>
        <fullName evidence="10 11">UDP-N-acetylmuramoyl-tripeptide--D-alanyl-D-alanine ligase</fullName>
        <ecNumber evidence="10 11">6.3.2.10</ecNumber>
    </recommendedName>
    <alternativeName>
        <fullName evidence="10">D-alanyl-D-alanine-adding enzyme</fullName>
    </alternativeName>
</protein>
<evidence type="ECO:0000259" key="13">
    <source>
        <dbReference type="Pfam" id="PF02875"/>
    </source>
</evidence>
<comment type="caution">
    <text evidence="15">The sequence shown here is derived from an EMBL/GenBank/DDBJ whole genome shotgun (WGS) entry which is preliminary data.</text>
</comment>
<keyword evidence="16" id="KW-1185">Reference proteome</keyword>
<name>A0A917NC61_9GAMM</name>
<dbReference type="Gene3D" id="3.40.1190.10">
    <property type="entry name" value="Mur-like, catalytic domain"/>
    <property type="match status" value="1"/>
</dbReference>
<evidence type="ECO:0000256" key="5">
    <source>
        <dbReference type="ARBA" id="ARBA00022840"/>
    </source>
</evidence>
<keyword evidence="2 10" id="KW-0436">Ligase</keyword>
<dbReference type="HAMAP" id="MF_02019">
    <property type="entry name" value="MurF"/>
    <property type="match status" value="1"/>
</dbReference>
<dbReference type="AlphaFoldDB" id="A0A917NC61"/>
<dbReference type="PANTHER" id="PTHR43024">
    <property type="entry name" value="UDP-N-ACETYLMURAMOYL-TRIPEPTIDE--D-ALANYL-D-ALANINE LIGASE"/>
    <property type="match status" value="1"/>
</dbReference>
<dbReference type="InterPro" id="IPR036615">
    <property type="entry name" value="Mur_ligase_C_dom_sf"/>
</dbReference>
<dbReference type="InterPro" id="IPR013221">
    <property type="entry name" value="Mur_ligase_cen"/>
</dbReference>
<dbReference type="RefSeq" id="WP_188920528.1">
    <property type="nucleotide sequence ID" value="NZ_BMPZ01000004.1"/>
</dbReference>
<proteinExistence type="inferred from homology"/>
<dbReference type="PANTHER" id="PTHR43024:SF1">
    <property type="entry name" value="UDP-N-ACETYLMURAMOYL-TRIPEPTIDE--D-ALANYL-D-ALANINE LIGASE"/>
    <property type="match status" value="1"/>
</dbReference>
<dbReference type="SUPFAM" id="SSF53623">
    <property type="entry name" value="MurD-like peptide ligases, catalytic domain"/>
    <property type="match status" value="1"/>
</dbReference>
<dbReference type="GO" id="GO:0009252">
    <property type="term" value="P:peptidoglycan biosynthetic process"/>
    <property type="evidence" value="ECO:0007669"/>
    <property type="project" value="UniProtKB-UniRule"/>
</dbReference>
<dbReference type="Gene3D" id="3.40.1390.10">
    <property type="entry name" value="MurE/MurF, N-terminal domain"/>
    <property type="match status" value="1"/>
</dbReference>
<evidence type="ECO:0000256" key="8">
    <source>
        <dbReference type="ARBA" id="ARBA00023306"/>
    </source>
</evidence>
<dbReference type="NCBIfam" id="TIGR01143">
    <property type="entry name" value="murF"/>
    <property type="match status" value="1"/>
</dbReference>
<dbReference type="GO" id="GO:0005737">
    <property type="term" value="C:cytoplasm"/>
    <property type="evidence" value="ECO:0007669"/>
    <property type="project" value="UniProtKB-SubCell"/>
</dbReference>
<comment type="pathway">
    <text evidence="10 11">Cell wall biogenesis; peptidoglycan biosynthesis.</text>
</comment>
<evidence type="ECO:0000256" key="3">
    <source>
        <dbReference type="ARBA" id="ARBA00022618"/>
    </source>
</evidence>
<dbReference type="Gene3D" id="3.90.190.20">
    <property type="entry name" value="Mur ligase, C-terminal domain"/>
    <property type="match status" value="1"/>
</dbReference>
<keyword evidence="6 10" id="KW-0133">Cell shape</keyword>
<evidence type="ECO:0000256" key="11">
    <source>
        <dbReference type="RuleBase" id="RU004136"/>
    </source>
</evidence>
<dbReference type="Pfam" id="PF01225">
    <property type="entry name" value="Mur_ligase"/>
    <property type="match status" value="1"/>
</dbReference>
<dbReference type="EC" id="6.3.2.10" evidence="10 11"/>
<evidence type="ECO:0000313" key="15">
    <source>
        <dbReference type="EMBL" id="GGI83154.1"/>
    </source>
</evidence>
<evidence type="ECO:0000256" key="7">
    <source>
        <dbReference type="ARBA" id="ARBA00022984"/>
    </source>
</evidence>
<feature type="domain" description="Mur ligase central" evidence="14">
    <location>
        <begin position="110"/>
        <end position="306"/>
    </location>
</feature>
<evidence type="ECO:0000259" key="14">
    <source>
        <dbReference type="Pfam" id="PF08245"/>
    </source>
</evidence>
<dbReference type="SUPFAM" id="SSF63418">
    <property type="entry name" value="MurE/MurF N-terminal domain"/>
    <property type="match status" value="1"/>
</dbReference>
<comment type="similarity">
    <text evidence="10">Belongs to the MurCDEF family. MurF subfamily.</text>
</comment>
<dbReference type="InterPro" id="IPR000713">
    <property type="entry name" value="Mur_ligase_N"/>
</dbReference>
<evidence type="ECO:0000256" key="1">
    <source>
        <dbReference type="ARBA" id="ARBA00022490"/>
    </source>
</evidence>
<evidence type="ECO:0000313" key="16">
    <source>
        <dbReference type="Proteomes" id="UP000613743"/>
    </source>
</evidence>
<accession>A0A917NC61</accession>
<keyword evidence="3 10" id="KW-0132">Cell division</keyword>
<gene>
    <name evidence="10 15" type="primary">murF</name>
    <name evidence="15" type="ORF">GCM10009332_20580</name>
</gene>
<dbReference type="GO" id="GO:0051301">
    <property type="term" value="P:cell division"/>
    <property type="evidence" value="ECO:0007669"/>
    <property type="project" value="UniProtKB-KW"/>
</dbReference>
<dbReference type="EMBL" id="BMPZ01000004">
    <property type="protein sequence ID" value="GGI83154.1"/>
    <property type="molecule type" value="Genomic_DNA"/>
</dbReference>
<dbReference type="GO" id="GO:0008360">
    <property type="term" value="P:regulation of cell shape"/>
    <property type="evidence" value="ECO:0007669"/>
    <property type="project" value="UniProtKB-KW"/>
</dbReference>
<keyword evidence="5 10" id="KW-0067">ATP-binding</keyword>
<comment type="function">
    <text evidence="10 11">Involved in cell wall formation. Catalyzes the final step in the synthesis of UDP-N-acetylmuramoyl-pentapeptide, the precursor of murein.</text>
</comment>
<dbReference type="GO" id="GO:0005524">
    <property type="term" value="F:ATP binding"/>
    <property type="evidence" value="ECO:0007669"/>
    <property type="project" value="UniProtKB-UniRule"/>
</dbReference>
<evidence type="ECO:0000256" key="6">
    <source>
        <dbReference type="ARBA" id="ARBA00022960"/>
    </source>
</evidence>
<comment type="catalytic activity">
    <reaction evidence="10 11">
        <text>D-alanyl-D-alanine + UDP-N-acetyl-alpha-D-muramoyl-L-alanyl-gamma-D-glutamyl-meso-2,6-diaminopimelate + ATP = UDP-N-acetyl-alpha-D-muramoyl-L-alanyl-gamma-D-glutamyl-meso-2,6-diaminopimeloyl-D-alanyl-D-alanine + ADP + phosphate + H(+)</text>
        <dbReference type="Rhea" id="RHEA:28374"/>
        <dbReference type="ChEBI" id="CHEBI:15378"/>
        <dbReference type="ChEBI" id="CHEBI:30616"/>
        <dbReference type="ChEBI" id="CHEBI:43474"/>
        <dbReference type="ChEBI" id="CHEBI:57822"/>
        <dbReference type="ChEBI" id="CHEBI:61386"/>
        <dbReference type="ChEBI" id="CHEBI:83905"/>
        <dbReference type="ChEBI" id="CHEBI:456216"/>
        <dbReference type="EC" id="6.3.2.10"/>
    </reaction>
</comment>
<dbReference type="InterPro" id="IPR036565">
    <property type="entry name" value="Mur-like_cat_sf"/>
</dbReference>
<dbReference type="GO" id="GO:0071555">
    <property type="term" value="P:cell wall organization"/>
    <property type="evidence" value="ECO:0007669"/>
    <property type="project" value="UniProtKB-KW"/>
</dbReference>
<evidence type="ECO:0000256" key="2">
    <source>
        <dbReference type="ARBA" id="ARBA00022598"/>
    </source>
</evidence>
<evidence type="ECO:0000256" key="9">
    <source>
        <dbReference type="ARBA" id="ARBA00023316"/>
    </source>
</evidence>
<dbReference type="SUPFAM" id="SSF53244">
    <property type="entry name" value="MurD-like peptide ligases, peptide-binding domain"/>
    <property type="match status" value="1"/>
</dbReference>
<reference evidence="15" key="1">
    <citation type="journal article" date="2014" name="Int. J. Syst. Evol. Microbiol.">
        <title>Complete genome sequence of Corynebacterium casei LMG S-19264T (=DSM 44701T), isolated from a smear-ripened cheese.</title>
        <authorList>
            <consortium name="US DOE Joint Genome Institute (JGI-PGF)"/>
            <person name="Walter F."/>
            <person name="Albersmeier A."/>
            <person name="Kalinowski J."/>
            <person name="Ruckert C."/>
        </authorList>
    </citation>
    <scope>NUCLEOTIDE SEQUENCE</scope>
    <source>
        <strain evidence="15">JCM 30804</strain>
    </source>
</reference>